<dbReference type="Pfam" id="PF01370">
    <property type="entry name" value="Epimerase"/>
    <property type="match status" value="1"/>
</dbReference>
<dbReference type="InterPro" id="IPR050177">
    <property type="entry name" value="Lipid_A_modif_metabolic_enz"/>
</dbReference>
<evidence type="ECO:0000259" key="1">
    <source>
        <dbReference type="Pfam" id="PF01370"/>
    </source>
</evidence>
<feature type="domain" description="NAD-dependent epimerase/dehydratase" evidence="1">
    <location>
        <begin position="6"/>
        <end position="242"/>
    </location>
</feature>
<dbReference type="STRING" id="1405.B7492_02790"/>
<dbReference type="Gene3D" id="3.40.50.720">
    <property type="entry name" value="NAD(P)-binding Rossmann-like Domain"/>
    <property type="match status" value="1"/>
</dbReference>
<dbReference type="GO" id="GO:0016853">
    <property type="term" value="F:isomerase activity"/>
    <property type="evidence" value="ECO:0007669"/>
    <property type="project" value="UniProtKB-KW"/>
</dbReference>
<proteinExistence type="predicted"/>
<comment type="caution">
    <text evidence="2">The sequence shown here is derived from an EMBL/GenBank/DDBJ whole genome shotgun (WGS) entry which is preliminary data.</text>
</comment>
<evidence type="ECO:0000313" key="3">
    <source>
        <dbReference type="EMBL" id="RFT65866.1"/>
    </source>
</evidence>
<organism evidence="2 4">
    <name type="scientific">Bacillus clarus</name>
    <dbReference type="NCBI Taxonomy" id="2338372"/>
    <lineage>
        <taxon>Bacteria</taxon>
        <taxon>Bacillati</taxon>
        <taxon>Bacillota</taxon>
        <taxon>Bacilli</taxon>
        <taxon>Bacillales</taxon>
        <taxon>Bacillaceae</taxon>
        <taxon>Bacillus</taxon>
        <taxon>Bacillus cereus group</taxon>
    </lineage>
</organism>
<dbReference type="Proteomes" id="UP000264294">
    <property type="component" value="Unassembled WGS sequence"/>
</dbReference>
<evidence type="ECO:0000313" key="2">
    <source>
        <dbReference type="EMBL" id="KFN03411.1"/>
    </source>
</evidence>
<dbReference type="SUPFAM" id="SSF51735">
    <property type="entry name" value="NAD(P)-binding Rossmann-fold domains"/>
    <property type="match status" value="1"/>
</dbReference>
<dbReference type="InterPro" id="IPR036291">
    <property type="entry name" value="NAD(P)-bd_dom_sf"/>
</dbReference>
<dbReference type="AlphaFoldDB" id="A0A090ZGP2"/>
<dbReference type="InterPro" id="IPR001509">
    <property type="entry name" value="Epimerase_deHydtase"/>
</dbReference>
<name>A0A090ZGP2_9BACI</name>
<accession>A0A090ZGP2</accession>
<sequence>MSKRCLITGGAGFIGSHLAEELVKRGYQVTIVDNFYKGKNKYHNELMKVISIIPISVLNKSAIAELVDQHDVVFHLAAILGVKTTMEKSIELIETNFDGTRNILQAALRGKKKVVFASTSEVYGKGKPPFSEEGDRLYGATSKIRWSYAVCKTLEETLCLGYSLQGLPVTIVRYFNIYGPRAKDGPYAGVIPRFIRAALQGDDMLVYGDGKQTRCFTYVSDAVEATIRAMDEKVNGEIINIGSENEKNIQEVAEAIQRLTGASSKIVHVPFEAVYPHGFEEIPNRKPDVTKLREMFQFQASVTWEQGLKETIKWFRDTQHD</sequence>
<dbReference type="EMBL" id="JMQC01000008">
    <property type="protein sequence ID" value="KFN03411.1"/>
    <property type="molecule type" value="Genomic_DNA"/>
</dbReference>
<dbReference type="PANTHER" id="PTHR43245">
    <property type="entry name" value="BIFUNCTIONAL POLYMYXIN RESISTANCE PROTEIN ARNA"/>
    <property type="match status" value="1"/>
</dbReference>
<keyword evidence="2" id="KW-0413">Isomerase</keyword>
<dbReference type="PANTHER" id="PTHR43245:SF13">
    <property type="entry name" value="UDP-D-APIOSE_UDP-D-XYLOSE SYNTHASE 2"/>
    <property type="match status" value="1"/>
</dbReference>
<dbReference type="EMBL" id="QVOD01000020">
    <property type="protein sequence ID" value="RFT65866.1"/>
    <property type="molecule type" value="Genomic_DNA"/>
</dbReference>
<evidence type="ECO:0000313" key="4">
    <source>
        <dbReference type="Proteomes" id="UP000029389"/>
    </source>
</evidence>
<dbReference type="Proteomes" id="UP000029389">
    <property type="component" value="Unassembled WGS sequence"/>
</dbReference>
<evidence type="ECO:0000313" key="5">
    <source>
        <dbReference type="Proteomes" id="UP000264294"/>
    </source>
</evidence>
<reference evidence="3 5" key="2">
    <citation type="submission" date="2018-08" db="EMBL/GenBank/DDBJ databases">
        <title>Bacillus clarus sp. nov. strain PS00077A.</title>
        <authorList>
            <person name="Mendez Acevedo M."/>
            <person name="Carroll L."/>
            <person name="Mukherjee M."/>
            <person name="Wiedmann M."/>
            <person name="Kovac J."/>
        </authorList>
    </citation>
    <scope>NUCLEOTIDE SEQUENCE [LARGE SCALE GENOMIC DNA]</scope>
    <source>
        <strain evidence="3 5">PS00077A</strain>
    </source>
</reference>
<reference evidence="2 4" key="1">
    <citation type="submission" date="2014-04" db="EMBL/GenBank/DDBJ databases">
        <authorList>
            <person name="Bishop-Lilly K.A."/>
            <person name="Broomall S.M."/>
            <person name="Chain P.S."/>
            <person name="Chertkov O."/>
            <person name="Coyne S.R."/>
            <person name="Daligault H.E."/>
            <person name="Davenport K.W."/>
            <person name="Erkkila T."/>
            <person name="Frey K.G."/>
            <person name="Gibbons H.S."/>
            <person name="Gu W."/>
            <person name="Jaissle J."/>
            <person name="Johnson S.L."/>
            <person name="Koroleva G.I."/>
            <person name="Ladner J.T."/>
            <person name="Lo C.-C."/>
            <person name="Minogue T.D."/>
            <person name="Munk C."/>
            <person name="Palacios G.F."/>
            <person name="Redden C.L."/>
            <person name="Rosenzweig C.N."/>
            <person name="Scholz M.B."/>
            <person name="Teshima H."/>
            <person name="Xu Y."/>
        </authorList>
    </citation>
    <scope>NUCLEOTIDE SEQUENCE [LARGE SCALE GENOMIC DNA]</scope>
    <source>
        <strain evidence="2 4">BHP</strain>
    </source>
</reference>
<gene>
    <name evidence="3" type="ORF">D0U04_16885</name>
    <name evidence="2" type="ORF">DJ93_2986</name>
</gene>
<protein>
    <submittedName>
        <fullName evidence="2">3-beta hydroxysteroid dehydrogenase/isomerase family protein</fullName>
    </submittedName>
    <submittedName>
        <fullName evidence="3">NAD-dependent epimerase/dehydratase family protein</fullName>
    </submittedName>
</protein>
<keyword evidence="5" id="KW-1185">Reference proteome</keyword>
<dbReference type="PATRIC" id="fig|1405.8.peg.3109"/>
<dbReference type="RefSeq" id="WP_042981729.1">
    <property type="nucleotide sequence ID" value="NZ_JMQC01000008.1"/>
</dbReference>